<keyword evidence="2" id="KW-0378">Hydrolase</keyword>
<dbReference type="GO" id="GO:0016810">
    <property type="term" value="F:hydrolase activity, acting on carbon-nitrogen (but not peptide) bonds"/>
    <property type="evidence" value="ECO:0007669"/>
    <property type="project" value="InterPro"/>
</dbReference>
<accession>A0A069RJC7</accession>
<dbReference type="Gene3D" id="2.30.40.10">
    <property type="entry name" value="Urease, subunit C, domain 1"/>
    <property type="match status" value="1"/>
</dbReference>
<dbReference type="InterPro" id="IPR011059">
    <property type="entry name" value="Metal-dep_hydrolase_composite"/>
</dbReference>
<sequence length="386" mass="42453">MLLIKNGKIYTMADQIMEGADILVKDGKIQKIEKNIQTCEDVQVIDASGKYVFPGFIDAHTHMGLWEDGMGFEGADGNEETDPITPHMRAIDGINPMDRTFSEALQGGITCVGTGPGSANVMGGQYIAIKTHGDRIDEMVIKDPVGFKIAFGENPKSVYGRDDRTPQTRMAIAALLRETLRKADDYMEEMKEYMEDEEAEKPEFDIKLESMMPLMEKKVPLKAHAHRTDDIFTAIRIAKEFGLKLTLDHCTEGHLIADHLSKEGYPALVGPSLGERSKIELKNLDFKTAGVLSQAGVKVSIITDHPVVPIQYLPLCTALAVKAGMDKYKALKAITINPAEVLGVSDRVGSLEEGKDADIVIWDGFPLEIQSRPVCTIVDGKVVYSE</sequence>
<gene>
    <name evidence="2" type="ORF">CLIT_20c00120</name>
</gene>
<dbReference type="SUPFAM" id="SSF51338">
    <property type="entry name" value="Composite domain of metallo-dependent hydrolases"/>
    <property type="match status" value="1"/>
</dbReference>
<evidence type="ECO:0000313" key="3">
    <source>
        <dbReference type="Proteomes" id="UP000027946"/>
    </source>
</evidence>
<proteinExistence type="predicted"/>
<reference evidence="2 3" key="1">
    <citation type="submission" date="2014-03" db="EMBL/GenBank/DDBJ databases">
        <title>Genome sequence of Clostridium litorale W6, DSM 5388.</title>
        <authorList>
            <person name="Poehlein A."/>
            <person name="Jagirdar A."/>
            <person name="Khonsari B."/>
            <person name="Chibani C.M."/>
            <person name="Gutierrez Gutierrez D.A."/>
            <person name="Davydova E."/>
            <person name="Alghaithi H.S."/>
            <person name="Nair K.P."/>
            <person name="Dhamotharan K."/>
            <person name="Chandran L."/>
            <person name="G W."/>
            <person name="Daniel R."/>
        </authorList>
    </citation>
    <scope>NUCLEOTIDE SEQUENCE [LARGE SCALE GENOMIC DNA]</scope>
    <source>
        <strain evidence="2 3">W6</strain>
    </source>
</reference>
<dbReference type="PANTHER" id="PTHR43135">
    <property type="entry name" value="ALPHA-D-RIBOSE 1-METHYLPHOSPHONATE 5-TRIPHOSPHATE DIPHOSPHATASE"/>
    <property type="match status" value="1"/>
</dbReference>
<dbReference type="EMBL" id="JJMM01000020">
    <property type="protein sequence ID" value="KDR94367.1"/>
    <property type="molecule type" value="Genomic_DNA"/>
</dbReference>
<evidence type="ECO:0000313" key="2">
    <source>
        <dbReference type="EMBL" id="KDR94367.1"/>
    </source>
</evidence>
<protein>
    <submittedName>
        <fullName evidence="2">Putative hydrolase</fullName>
    </submittedName>
</protein>
<feature type="domain" description="Amidohydrolase-related" evidence="1">
    <location>
        <begin position="51"/>
        <end position="383"/>
    </location>
</feature>
<comment type="caution">
    <text evidence="2">The sequence shown here is derived from an EMBL/GenBank/DDBJ whole genome shotgun (WGS) entry which is preliminary data.</text>
</comment>
<dbReference type="STRING" id="1121324.CLIT_20c00120"/>
<dbReference type="PANTHER" id="PTHR43135:SF3">
    <property type="entry name" value="ALPHA-D-RIBOSE 1-METHYLPHOSPHONATE 5-TRIPHOSPHATE DIPHOSPHATASE"/>
    <property type="match status" value="1"/>
</dbReference>
<dbReference type="Pfam" id="PF01979">
    <property type="entry name" value="Amidohydro_1"/>
    <property type="match status" value="1"/>
</dbReference>
<dbReference type="InterPro" id="IPR006680">
    <property type="entry name" value="Amidohydro-rel"/>
</dbReference>
<dbReference type="InterPro" id="IPR032466">
    <property type="entry name" value="Metal_Hydrolase"/>
</dbReference>
<evidence type="ECO:0000259" key="1">
    <source>
        <dbReference type="Pfam" id="PF01979"/>
    </source>
</evidence>
<dbReference type="Proteomes" id="UP000027946">
    <property type="component" value="Unassembled WGS sequence"/>
</dbReference>
<name>A0A069RJC7_PEPLI</name>
<dbReference type="RefSeq" id="WP_038266934.1">
    <property type="nucleotide sequence ID" value="NZ_FSRH01000012.1"/>
</dbReference>
<keyword evidence="3" id="KW-1185">Reference proteome</keyword>
<dbReference type="OrthoDB" id="9802793at2"/>
<dbReference type="AlphaFoldDB" id="A0A069RJC7"/>
<organism evidence="2 3">
    <name type="scientific">Peptoclostridium litorale DSM 5388</name>
    <dbReference type="NCBI Taxonomy" id="1121324"/>
    <lineage>
        <taxon>Bacteria</taxon>
        <taxon>Bacillati</taxon>
        <taxon>Bacillota</taxon>
        <taxon>Clostridia</taxon>
        <taxon>Peptostreptococcales</taxon>
        <taxon>Peptoclostridiaceae</taxon>
        <taxon>Peptoclostridium</taxon>
    </lineage>
</organism>
<dbReference type="SUPFAM" id="SSF51556">
    <property type="entry name" value="Metallo-dependent hydrolases"/>
    <property type="match status" value="1"/>
</dbReference>
<dbReference type="InterPro" id="IPR051781">
    <property type="entry name" value="Metallo-dep_Hydrolase"/>
</dbReference>
<dbReference type="Gene3D" id="3.20.20.140">
    <property type="entry name" value="Metal-dependent hydrolases"/>
    <property type="match status" value="1"/>
</dbReference>
<dbReference type="CDD" id="cd01309">
    <property type="entry name" value="Met_dep_hydrolase_C"/>
    <property type="match status" value="1"/>
</dbReference>
<dbReference type="eggNOG" id="COG1228">
    <property type="taxonomic scope" value="Bacteria"/>
</dbReference>